<dbReference type="EMBL" id="FLQR01000012">
    <property type="protein sequence ID" value="SBS74839.1"/>
    <property type="molecule type" value="Genomic_DNA"/>
</dbReference>
<proteinExistence type="predicted"/>
<gene>
    <name evidence="2" type="ORF">MIPYR_80008</name>
</gene>
<organism evidence="2">
    <name type="scientific">uncultured Microbacterium sp</name>
    <dbReference type="NCBI Taxonomy" id="191216"/>
    <lineage>
        <taxon>Bacteria</taxon>
        <taxon>Bacillati</taxon>
        <taxon>Actinomycetota</taxon>
        <taxon>Actinomycetes</taxon>
        <taxon>Micrococcales</taxon>
        <taxon>Microbacteriaceae</taxon>
        <taxon>Microbacterium</taxon>
        <taxon>environmental samples</taxon>
    </lineage>
</organism>
<feature type="compositionally biased region" description="Basic and acidic residues" evidence="1">
    <location>
        <begin position="127"/>
        <end position="146"/>
    </location>
</feature>
<feature type="region of interest" description="Disordered" evidence="1">
    <location>
        <begin position="122"/>
        <end position="146"/>
    </location>
</feature>
<sequence length="146" mass="15943">MPQRGDGPRTARTCPDARPAASTARQVRGNPWTATRQPVLGRSRTSGTDPAGRRPSTAEIPGNPPEKREGGIPLGGMGCRHMRAPVMGVSGRRIARINVRPTRAYATNLRGQIRTAVGNRYISPPPRHLDHPATRPLDHPATHYRR</sequence>
<dbReference type="AlphaFoldDB" id="A0A1Y5PBX8"/>
<protein>
    <submittedName>
        <fullName evidence="2">Uncharacterized protein</fullName>
    </submittedName>
</protein>
<accession>A0A1Y5PBX8</accession>
<evidence type="ECO:0000313" key="2">
    <source>
        <dbReference type="EMBL" id="SBS74839.1"/>
    </source>
</evidence>
<reference evidence="2" key="1">
    <citation type="submission" date="2016-03" db="EMBL/GenBank/DDBJ databases">
        <authorList>
            <person name="Ploux O."/>
        </authorList>
    </citation>
    <scope>NUCLEOTIDE SEQUENCE</scope>
    <source>
        <strain evidence="2">UC1</strain>
    </source>
</reference>
<evidence type="ECO:0000256" key="1">
    <source>
        <dbReference type="SAM" id="MobiDB-lite"/>
    </source>
</evidence>
<name>A0A1Y5PBX8_9MICO</name>
<feature type="region of interest" description="Disordered" evidence="1">
    <location>
        <begin position="1"/>
        <end position="79"/>
    </location>
</feature>